<evidence type="ECO:0000259" key="1">
    <source>
        <dbReference type="Pfam" id="PF02698"/>
    </source>
</evidence>
<comment type="caution">
    <text evidence="2">The sequence shown here is derived from an EMBL/GenBank/DDBJ whole genome shotgun (WGS) entry which is preliminary data.</text>
</comment>
<organism evidence="2 3">
    <name type="scientific">Sphingomonas trueperi</name>
    <dbReference type="NCBI Taxonomy" id="53317"/>
    <lineage>
        <taxon>Bacteria</taxon>
        <taxon>Pseudomonadati</taxon>
        <taxon>Pseudomonadota</taxon>
        <taxon>Alphaproteobacteria</taxon>
        <taxon>Sphingomonadales</taxon>
        <taxon>Sphingomonadaceae</taxon>
        <taxon>Sphingomonas</taxon>
    </lineage>
</organism>
<dbReference type="RefSeq" id="WP_125978161.1">
    <property type="nucleotide sequence ID" value="NZ_BAAADY010000001.1"/>
</dbReference>
<dbReference type="InterPro" id="IPR003848">
    <property type="entry name" value="DUF218"/>
</dbReference>
<evidence type="ECO:0000313" key="3">
    <source>
        <dbReference type="Proteomes" id="UP000531251"/>
    </source>
</evidence>
<protein>
    <submittedName>
        <fullName evidence="2">Uncharacterized SAM-binding protein YcdF (DUF218 family)</fullName>
    </submittedName>
</protein>
<proteinExistence type="predicted"/>
<dbReference type="AlphaFoldDB" id="A0A7X5XVU9"/>
<accession>A0A7X5XVU9</accession>
<dbReference type="EMBL" id="JAATJB010000001">
    <property type="protein sequence ID" value="NJB96269.1"/>
    <property type="molecule type" value="Genomic_DNA"/>
</dbReference>
<dbReference type="Pfam" id="PF02698">
    <property type="entry name" value="DUF218"/>
    <property type="match status" value="1"/>
</dbReference>
<evidence type="ECO:0000313" key="2">
    <source>
        <dbReference type="EMBL" id="NJB96269.1"/>
    </source>
</evidence>
<keyword evidence="3" id="KW-1185">Reference proteome</keyword>
<dbReference type="Proteomes" id="UP000531251">
    <property type="component" value="Unassembled WGS sequence"/>
</dbReference>
<name>A0A7X5XVU9_9SPHN</name>
<dbReference type="CDD" id="cd06259">
    <property type="entry name" value="YdcF-like"/>
    <property type="match status" value="1"/>
</dbReference>
<sequence length="179" mass="19971">MIRRLFFLLVLLALGWGAGFALFLFSLGKPLGAHRTDAVVVLTGGPGRIQRGLDALRREDARRMLVSGVNPDVRPRELAAQFSADRALFGCCVDLGHEAVDTRSNADETGRWVHDHDYHSIRLVTSDWHMARARLELAHVLQGVTIVGDGVPSRPGWRMLLREYHKYLVRRGALLLGVD</sequence>
<feature type="domain" description="DUF218" evidence="1">
    <location>
        <begin position="37"/>
        <end position="144"/>
    </location>
</feature>
<gene>
    <name evidence="2" type="ORF">GGR89_000561</name>
</gene>
<reference evidence="2 3" key="1">
    <citation type="submission" date="2020-03" db="EMBL/GenBank/DDBJ databases">
        <title>Genomic Encyclopedia of Type Strains, Phase IV (KMG-IV): sequencing the most valuable type-strain genomes for metagenomic binning, comparative biology and taxonomic classification.</title>
        <authorList>
            <person name="Goeker M."/>
        </authorList>
    </citation>
    <scope>NUCLEOTIDE SEQUENCE [LARGE SCALE GENOMIC DNA]</scope>
    <source>
        <strain evidence="2 3">DSM 7225</strain>
    </source>
</reference>